<reference evidence="16 17" key="1">
    <citation type="submission" date="2009-02" db="EMBL/GenBank/DDBJ databases">
        <title>The Genome Sequence of Oxalobacter formigenes OXCC13.</title>
        <authorList>
            <consortium name="The Broad Institute Genome Sequencing Platform"/>
            <person name="Ward D."/>
            <person name="Young S.K."/>
            <person name="Kodira C.D."/>
            <person name="Zeng Q."/>
            <person name="Koehrsen M."/>
            <person name="Alvarado L."/>
            <person name="Berlin A."/>
            <person name="Borenstein D."/>
            <person name="Chen Z."/>
            <person name="Engels R."/>
            <person name="Freedman E."/>
            <person name="Gellesch M."/>
            <person name="Goldberg J."/>
            <person name="Griggs A."/>
            <person name="Gujja S."/>
            <person name="Heiman D."/>
            <person name="Hepburn T."/>
            <person name="Howarth C."/>
            <person name="Jen D."/>
            <person name="Larson L."/>
            <person name="Lewis B."/>
            <person name="Mehta T."/>
            <person name="Park D."/>
            <person name="Pearson M."/>
            <person name="Roberts A."/>
            <person name="Saif S."/>
            <person name="Shea T."/>
            <person name="Shenoy N."/>
            <person name="Sisk P."/>
            <person name="Stolte C."/>
            <person name="Sykes S."/>
            <person name="Walk T."/>
            <person name="White J."/>
            <person name="Yandava C."/>
            <person name="Allison M.J."/>
            <person name="Lander E."/>
            <person name="Nusbaum C."/>
            <person name="Galagan J."/>
            <person name="Birren B."/>
        </authorList>
    </citation>
    <scope>NUCLEOTIDE SEQUENCE [LARGE SCALE GENOMIC DNA]</scope>
    <source>
        <strain evidence="16 17">OXCC13</strain>
    </source>
</reference>
<keyword evidence="9 12" id="KW-0411">Iron-sulfur</keyword>
<dbReference type="Pfam" id="PF00384">
    <property type="entry name" value="Molybdopterin"/>
    <property type="match status" value="1"/>
</dbReference>
<evidence type="ECO:0000259" key="13">
    <source>
        <dbReference type="PROSITE" id="PS51085"/>
    </source>
</evidence>
<dbReference type="CDD" id="cd02772">
    <property type="entry name" value="MopB_NDH-1_NuoG2"/>
    <property type="match status" value="1"/>
</dbReference>
<evidence type="ECO:0000256" key="11">
    <source>
        <dbReference type="ARBA" id="ARBA00047712"/>
    </source>
</evidence>
<dbReference type="GO" id="GO:0046872">
    <property type="term" value="F:metal ion binding"/>
    <property type="evidence" value="ECO:0007669"/>
    <property type="project" value="UniProtKB-UniRule"/>
</dbReference>
<name>C3XAW2_OXAFO</name>
<dbReference type="eggNOG" id="COG1034">
    <property type="taxonomic scope" value="Bacteria"/>
</dbReference>
<dbReference type="PROSITE" id="PS51669">
    <property type="entry name" value="4FE4S_MOW_BIS_MGD"/>
    <property type="match status" value="1"/>
</dbReference>
<dbReference type="OrthoDB" id="9810782at2"/>
<feature type="domain" description="4Fe-4S His(Cys)3-ligated-type" evidence="15">
    <location>
        <begin position="78"/>
        <end position="117"/>
    </location>
</feature>
<dbReference type="Pfam" id="PF22117">
    <property type="entry name" value="Fer4_Nqo3"/>
    <property type="match status" value="1"/>
</dbReference>
<dbReference type="GO" id="GO:0048038">
    <property type="term" value="F:quinone binding"/>
    <property type="evidence" value="ECO:0007669"/>
    <property type="project" value="UniProtKB-UniRule"/>
</dbReference>
<evidence type="ECO:0000256" key="2">
    <source>
        <dbReference type="ARBA" id="ARBA00005404"/>
    </source>
</evidence>
<dbReference type="EMBL" id="GG658170">
    <property type="protein sequence ID" value="EEO30338.1"/>
    <property type="molecule type" value="Genomic_DNA"/>
</dbReference>
<dbReference type="GO" id="GO:0008137">
    <property type="term" value="F:NADH dehydrogenase (ubiquinone) activity"/>
    <property type="evidence" value="ECO:0007669"/>
    <property type="project" value="UniProtKB-UniRule"/>
</dbReference>
<dbReference type="PROSITE" id="PS51085">
    <property type="entry name" value="2FE2S_FER_2"/>
    <property type="match status" value="1"/>
</dbReference>
<dbReference type="InterPro" id="IPR006656">
    <property type="entry name" value="Mopterin_OxRdtase"/>
</dbReference>
<evidence type="ECO:0000256" key="5">
    <source>
        <dbReference type="ARBA" id="ARBA00022719"/>
    </source>
</evidence>
<dbReference type="PROSITE" id="PS00642">
    <property type="entry name" value="COMPLEX1_75K_2"/>
    <property type="match status" value="1"/>
</dbReference>
<dbReference type="PANTHER" id="PTHR43105">
    <property type="entry name" value="RESPIRATORY NITRATE REDUCTASE"/>
    <property type="match status" value="1"/>
</dbReference>
<dbReference type="NCBIfam" id="TIGR01973">
    <property type="entry name" value="NuoG"/>
    <property type="match status" value="1"/>
</dbReference>
<evidence type="ECO:0000313" key="17">
    <source>
        <dbReference type="Proteomes" id="UP000005089"/>
    </source>
</evidence>
<dbReference type="SUPFAM" id="SSF53706">
    <property type="entry name" value="Formate dehydrogenase/DMSO reductase, domains 1-3"/>
    <property type="match status" value="1"/>
</dbReference>
<dbReference type="Proteomes" id="UP000005089">
    <property type="component" value="Unassembled WGS sequence"/>
</dbReference>
<evidence type="ECO:0000256" key="8">
    <source>
        <dbReference type="ARBA" id="ARBA00023004"/>
    </source>
</evidence>
<gene>
    <name evidence="16" type="primary">nuoG</name>
    <name evidence="16" type="ORF">OFBG_01366</name>
</gene>
<dbReference type="GO" id="GO:0042773">
    <property type="term" value="P:ATP synthesis coupled electron transport"/>
    <property type="evidence" value="ECO:0007669"/>
    <property type="project" value="InterPro"/>
</dbReference>
<protein>
    <recommendedName>
        <fullName evidence="12">NADH-quinone oxidoreductase</fullName>
        <ecNumber evidence="12">7.1.1.-</ecNumber>
    </recommendedName>
</protein>
<keyword evidence="17" id="KW-1185">Reference proteome</keyword>
<keyword evidence="3 12" id="KW-0004">4Fe-4S</keyword>
<dbReference type="AlphaFoldDB" id="C3XAW2"/>
<dbReference type="PROSITE" id="PS00641">
    <property type="entry name" value="COMPLEX1_75K_1"/>
    <property type="match status" value="1"/>
</dbReference>
<evidence type="ECO:0000256" key="9">
    <source>
        <dbReference type="ARBA" id="ARBA00023014"/>
    </source>
</evidence>
<dbReference type="GO" id="GO:0016651">
    <property type="term" value="F:oxidoreductase activity, acting on NAD(P)H"/>
    <property type="evidence" value="ECO:0007669"/>
    <property type="project" value="InterPro"/>
</dbReference>
<keyword evidence="5 12" id="KW-0874">Quinone</keyword>
<dbReference type="InterPro" id="IPR001041">
    <property type="entry name" value="2Fe-2S_ferredoxin-type"/>
</dbReference>
<evidence type="ECO:0000256" key="1">
    <source>
        <dbReference type="ARBA" id="ARBA00001966"/>
    </source>
</evidence>
<dbReference type="Gene3D" id="3.30.200.210">
    <property type="match status" value="1"/>
</dbReference>
<dbReference type="SMART" id="SM00929">
    <property type="entry name" value="NADH-G_4Fe-4S_3"/>
    <property type="match status" value="1"/>
</dbReference>
<dbReference type="GO" id="GO:0051537">
    <property type="term" value="F:2 iron, 2 sulfur cluster binding"/>
    <property type="evidence" value="ECO:0007669"/>
    <property type="project" value="UniProtKB-UniRule"/>
</dbReference>
<feature type="domain" description="2Fe-2S ferredoxin-type" evidence="13">
    <location>
        <begin position="1"/>
        <end position="78"/>
    </location>
</feature>
<dbReference type="InterPro" id="IPR010228">
    <property type="entry name" value="NADH_UbQ_OxRdtase_Gsu"/>
</dbReference>
<dbReference type="CDD" id="cd00207">
    <property type="entry name" value="fer2"/>
    <property type="match status" value="1"/>
</dbReference>
<dbReference type="FunFam" id="3.10.20.740:FF:000001">
    <property type="entry name" value="NADH-quinone oxidoreductase subunit G"/>
    <property type="match status" value="1"/>
</dbReference>
<dbReference type="GO" id="GO:0016020">
    <property type="term" value="C:membrane"/>
    <property type="evidence" value="ECO:0007669"/>
    <property type="project" value="InterPro"/>
</dbReference>
<dbReference type="GO" id="GO:0051539">
    <property type="term" value="F:4 iron, 4 sulfur cluster binding"/>
    <property type="evidence" value="ECO:0007669"/>
    <property type="project" value="UniProtKB-KW"/>
</dbReference>
<evidence type="ECO:0000259" key="15">
    <source>
        <dbReference type="PROSITE" id="PS51839"/>
    </source>
</evidence>
<dbReference type="InterPro" id="IPR054351">
    <property type="entry name" value="NADH_UbQ_OxRdtase_ferredoxin"/>
</dbReference>
<accession>C3XAW2</accession>
<keyword evidence="8 12" id="KW-0408">Iron</keyword>
<dbReference type="Gene3D" id="3.40.50.740">
    <property type="match status" value="1"/>
</dbReference>
<organism evidence="16 17">
    <name type="scientific">Oxalobacter formigenes OXCC13</name>
    <dbReference type="NCBI Taxonomy" id="556269"/>
    <lineage>
        <taxon>Bacteria</taxon>
        <taxon>Pseudomonadati</taxon>
        <taxon>Pseudomonadota</taxon>
        <taxon>Betaproteobacteria</taxon>
        <taxon>Burkholderiales</taxon>
        <taxon>Oxalobacteraceae</taxon>
        <taxon>Oxalobacter</taxon>
    </lineage>
</organism>
<evidence type="ECO:0000256" key="3">
    <source>
        <dbReference type="ARBA" id="ARBA00022485"/>
    </source>
</evidence>
<dbReference type="Pfam" id="PF22151">
    <property type="entry name" value="Fer4_NDSU1"/>
    <property type="match status" value="1"/>
</dbReference>
<dbReference type="SUPFAM" id="SSF54292">
    <property type="entry name" value="2Fe-2S ferredoxin-like"/>
    <property type="match status" value="1"/>
</dbReference>
<sequence>MVEIEIDGEKIKAEPGSSLLQVALDSGKPIPHFCYHKKLSITASCRMCLVEVDKTPKLVPACATPVTEGMLVHTDSVKVIEARKAVMEFLLINHPLDCPVCDQGGECLLQDYSVGYGTSKARFTGEKRIVFVKNAGPLISMQEMSRCIQCTRCVRFGEEIGGLMEFGMVNRGDREEITTFLNKNVNSELSGNMIDVCPVGALTSKPFRFSARGWELASHRSVSPHDGLGSNMNVQTLRGQVMRVLPIENEAVNECWLSDRDRFSYEALNSPERLTVPMVKQDNRWIETDWETALNYVTHGLKSISRDHGASSLAALASPQATLEELSLLQKLVRKMGSEKVEFRLRQSDFTLDGKILPWLGMKIEEIGSLDQVFVIGSFLRSEAPLLAARFRKAAINGARVSMLHAVDDDWLMPVENRFIGSPAKWLSMLGEIITAVAIKKGMPVPDWLGNLPVTETADRIAASLMDGENRAIILGALALQHEQASALHMAAEWLAENTGAKFGVLTEGANATGAYLANAFPTPGSGQTLSNIASDSTKAFLLLQTEPELDVADQPKMKAALQQAEMVVALTPFKQSLDVADVLLPVALFTETSGTYINFEGRVQSFEGAVAPPGETRPAWKVLRVLGNFLDLPEFDYDSSEQVRDECLHNRNIDAELNNVCGLLLEFDASETVSETGIRRIADVPLYFSDMIVRRAPSLQQTQAAAEPLVHLPAALFDEMGLNDRDKVRVWQEQGEAVLPAVKDETLPDNVVRLATGHPSTAMLGPINGWIGVGRA</sequence>
<comment type="cofactor">
    <cofactor evidence="12">
        <name>[2Fe-2S] cluster</name>
        <dbReference type="ChEBI" id="CHEBI:190135"/>
    </cofactor>
    <text evidence="12">Binds 1 [2Fe-2S] cluster per subunit.</text>
</comment>
<evidence type="ECO:0000256" key="4">
    <source>
        <dbReference type="ARBA" id="ARBA00022714"/>
    </source>
</evidence>
<comment type="cofactor">
    <cofactor evidence="1 12">
        <name>[4Fe-4S] cluster</name>
        <dbReference type="ChEBI" id="CHEBI:49883"/>
    </cofactor>
</comment>
<evidence type="ECO:0000256" key="10">
    <source>
        <dbReference type="ARBA" id="ARBA00023027"/>
    </source>
</evidence>
<dbReference type="SUPFAM" id="SSF54862">
    <property type="entry name" value="4Fe-4S ferredoxins"/>
    <property type="match status" value="1"/>
</dbReference>
<dbReference type="FunFam" id="3.30.70.20:FF:000002">
    <property type="entry name" value="NADH-ubiquinone oxidoreductase 75 kDa subunit"/>
    <property type="match status" value="1"/>
</dbReference>
<dbReference type="InterPro" id="IPR050123">
    <property type="entry name" value="Prok_molybdopt-oxidoreductase"/>
</dbReference>
<dbReference type="PANTHER" id="PTHR43105:SF13">
    <property type="entry name" value="NADH-UBIQUINONE OXIDOREDUCTASE 75 KDA SUBUNIT, MITOCHONDRIAL"/>
    <property type="match status" value="1"/>
</dbReference>
<dbReference type="Gene3D" id="3.30.70.20">
    <property type="match status" value="1"/>
</dbReference>
<dbReference type="SUPFAM" id="SSF50692">
    <property type="entry name" value="ADC-like"/>
    <property type="match status" value="1"/>
</dbReference>
<dbReference type="InterPro" id="IPR036010">
    <property type="entry name" value="2Fe-2S_ferredoxin-like_sf"/>
</dbReference>
<dbReference type="STRING" id="847.BRW83_0743"/>
<dbReference type="InterPro" id="IPR006963">
    <property type="entry name" value="Mopterin_OxRdtase_4Fe-4S_dom"/>
</dbReference>
<comment type="function">
    <text evidence="12">NDH-1 shuttles electrons from NADH, via FMN and iron-sulfur (Fe-S) centers, to quinones in the respiratory chain. Couples the redox reaction to proton translocation (for every two electrons transferred, four hydrogen ions are translocated across the cytoplasmic membrane), and thus conserves the redox energy in a proton gradient.</text>
</comment>
<dbReference type="Gene3D" id="3.10.20.740">
    <property type="match status" value="1"/>
</dbReference>
<dbReference type="InterPro" id="IPR009010">
    <property type="entry name" value="Asp_de-COase-like_dom_sf"/>
</dbReference>
<dbReference type="InterPro" id="IPR000283">
    <property type="entry name" value="NADH_UbQ_OxRdtase_75kDa_su_CS"/>
</dbReference>
<evidence type="ECO:0000256" key="12">
    <source>
        <dbReference type="RuleBase" id="RU003525"/>
    </source>
</evidence>
<dbReference type="PROSITE" id="PS00643">
    <property type="entry name" value="COMPLEX1_75K_3"/>
    <property type="match status" value="1"/>
</dbReference>
<keyword evidence="16" id="KW-0560">Oxidoreductase</keyword>
<dbReference type="RefSeq" id="WP_005881417.1">
    <property type="nucleotide sequence ID" value="NZ_CP019430.1"/>
</dbReference>
<evidence type="ECO:0000313" key="16">
    <source>
        <dbReference type="EMBL" id="EEO30338.1"/>
    </source>
</evidence>
<evidence type="ECO:0000256" key="7">
    <source>
        <dbReference type="ARBA" id="ARBA00022967"/>
    </source>
</evidence>
<evidence type="ECO:0000256" key="6">
    <source>
        <dbReference type="ARBA" id="ARBA00022723"/>
    </source>
</evidence>
<comment type="catalytic activity">
    <reaction evidence="11 12">
        <text>a quinone + NADH + 5 H(+)(in) = a quinol + NAD(+) + 4 H(+)(out)</text>
        <dbReference type="Rhea" id="RHEA:57888"/>
        <dbReference type="ChEBI" id="CHEBI:15378"/>
        <dbReference type="ChEBI" id="CHEBI:24646"/>
        <dbReference type="ChEBI" id="CHEBI:57540"/>
        <dbReference type="ChEBI" id="CHEBI:57945"/>
        <dbReference type="ChEBI" id="CHEBI:132124"/>
    </reaction>
</comment>
<keyword evidence="4 12" id="KW-0001">2Fe-2S</keyword>
<proteinExistence type="inferred from homology"/>
<dbReference type="EC" id="7.1.1.-" evidence="12"/>
<evidence type="ECO:0000259" key="14">
    <source>
        <dbReference type="PROSITE" id="PS51669"/>
    </source>
</evidence>
<keyword evidence="10 12" id="KW-0520">NAD</keyword>
<keyword evidence="6 12" id="KW-0479">Metal-binding</keyword>
<dbReference type="HOGENOM" id="CLU_000422_11_6_4"/>
<comment type="similarity">
    <text evidence="2 12">Belongs to the complex I 75 kDa subunit family.</text>
</comment>
<feature type="domain" description="4Fe-4S Mo/W bis-MGD-type" evidence="14">
    <location>
        <begin position="216"/>
        <end position="272"/>
    </location>
</feature>
<keyword evidence="7 12" id="KW-1278">Translocase</keyword>
<dbReference type="Pfam" id="PF13510">
    <property type="entry name" value="Fer2_4"/>
    <property type="match status" value="1"/>
</dbReference>
<dbReference type="PROSITE" id="PS51839">
    <property type="entry name" value="4FE4S_HC3"/>
    <property type="match status" value="1"/>
</dbReference>
<dbReference type="Pfam" id="PF10588">
    <property type="entry name" value="NADH-G_4Fe-4S_3"/>
    <property type="match status" value="1"/>
</dbReference>
<dbReference type="InterPro" id="IPR019574">
    <property type="entry name" value="NADH_UbQ_OxRdtase_Gsu_4Fe4S-bd"/>
</dbReference>